<accession>A0A0E9Y0M2</accession>
<reference evidence="1" key="1">
    <citation type="submission" date="2014-11" db="EMBL/GenBank/DDBJ databases">
        <authorList>
            <person name="Amaro Gonzalez C."/>
        </authorList>
    </citation>
    <scope>NUCLEOTIDE SEQUENCE</scope>
</reference>
<protein>
    <submittedName>
        <fullName evidence="1">Uncharacterized protein</fullName>
    </submittedName>
</protein>
<organism evidence="1">
    <name type="scientific">Anguilla anguilla</name>
    <name type="common">European freshwater eel</name>
    <name type="synonym">Muraena anguilla</name>
    <dbReference type="NCBI Taxonomy" id="7936"/>
    <lineage>
        <taxon>Eukaryota</taxon>
        <taxon>Metazoa</taxon>
        <taxon>Chordata</taxon>
        <taxon>Craniata</taxon>
        <taxon>Vertebrata</taxon>
        <taxon>Euteleostomi</taxon>
        <taxon>Actinopterygii</taxon>
        <taxon>Neopterygii</taxon>
        <taxon>Teleostei</taxon>
        <taxon>Anguilliformes</taxon>
        <taxon>Anguillidae</taxon>
        <taxon>Anguilla</taxon>
    </lineage>
</organism>
<dbReference type="EMBL" id="GBXM01000040">
    <property type="protein sequence ID" value="JAI08538.1"/>
    <property type="molecule type" value="Transcribed_RNA"/>
</dbReference>
<proteinExistence type="predicted"/>
<name>A0A0E9Y0M2_ANGAN</name>
<evidence type="ECO:0000313" key="1">
    <source>
        <dbReference type="EMBL" id="JAI08538.1"/>
    </source>
</evidence>
<dbReference type="AlphaFoldDB" id="A0A0E9Y0M2"/>
<reference evidence="1" key="2">
    <citation type="journal article" date="2015" name="Fish Shellfish Immunol.">
        <title>Early steps in the European eel (Anguilla anguilla)-Vibrio vulnificus interaction in the gills: Role of the RtxA13 toxin.</title>
        <authorList>
            <person name="Callol A."/>
            <person name="Pajuelo D."/>
            <person name="Ebbesson L."/>
            <person name="Teles M."/>
            <person name="MacKenzie S."/>
            <person name="Amaro C."/>
        </authorList>
    </citation>
    <scope>NUCLEOTIDE SEQUENCE</scope>
</reference>
<sequence length="88" mass="9697">MLGDKTLPCLPAFLKTCSLSNQIGMAGLHFLFIPTNSKHKAQATHTLHCLIHSISHYVQNHCITSQCTFNRASSSLLSLLKQMCDKGL</sequence>